<evidence type="ECO:0000313" key="2">
    <source>
        <dbReference type="EMBL" id="CAH9099350.1"/>
    </source>
</evidence>
<evidence type="ECO:0000256" key="1">
    <source>
        <dbReference type="SAM" id="MobiDB-lite"/>
    </source>
</evidence>
<feature type="region of interest" description="Disordered" evidence="1">
    <location>
        <begin position="118"/>
        <end position="148"/>
    </location>
</feature>
<gene>
    <name evidence="2" type="ORF">CEURO_LOCUS14426</name>
</gene>
<protein>
    <recommendedName>
        <fullName evidence="4">BED-type domain-containing protein</fullName>
    </recommendedName>
</protein>
<dbReference type="EMBL" id="CAMAPE010000038">
    <property type="protein sequence ID" value="CAH9099350.1"/>
    <property type="molecule type" value="Genomic_DNA"/>
</dbReference>
<organism evidence="2 3">
    <name type="scientific">Cuscuta europaea</name>
    <name type="common">European dodder</name>
    <dbReference type="NCBI Taxonomy" id="41803"/>
    <lineage>
        <taxon>Eukaryota</taxon>
        <taxon>Viridiplantae</taxon>
        <taxon>Streptophyta</taxon>
        <taxon>Embryophyta</taxon>
        <taxon>Tracheophyta</taxon>
        <taxon>Spermatophyta</taxon>
        <taxon>Magnoliopsida</taxon>
        <taxon>eudicotyledons</taxon>
        <taxon>Gunneridae</taxon>
        <taxon>Pentapetalae</taxon>
        <taxon>asterids</taxon>
        <taxon>lamiids</taxon>
        <taxon>Solanales</taxon>
        <taxon>Convolvulaceae</taxon>
        <taxon>Cuscuteae</taxon>
        <taxon>Cuscuta</taxon>
        <taxon>Cuscuta subgen. Cuscuta</taxon>
    </lineage>
</organism>
<reference evidence="2" key="1">
    <citation type="submission" date="2022-07" db="EMBL/GenBank/DDBJ databases">
        <authorList>
            <person name="Macas J."/>
            <person name="Novak P."/>
            <person name="Neumann P."/>
        </authorList>
    </citation>
    <scope>NUCLEOTIDE SEQUENCE</scope>
</reference>
<accession>A0A9P0ZFJ5</accession>
<keyword evidence="3" id="KW-1185">Reference proteome</keyword>
<feature type="compositionally biased region" description="Basic and acidic residues" evidence="1">
    <location>
        <begin position="91"/>
        <end position="100"/>
    </location>
</feature>
<proteinExistence type="predicted"/>
<feature type="compositionally biased region" description="Acidic residues" evidence="1">
    <location>
        <begin position="214"/>
        <end position="223"/>
    </location>
</feature>
<feature type="compositionally biased region" description="Acidic residues" evidence="1">
    <location>
        <begin position="190"/>
        <end position="205"/>
    </location>
</feature>
<feature type="region of interest" description="Disordered" evidence="1">
    <location>
        <begin position="76"/>
        <end position="100"/>
    </location>
</feature>
<feature type="region of interest" description="Disordered" evidence="1">
    <location>
        <begin position="187"/>
        <end position="231"/>
    </location>
</feature>
<dbReference type="Proteomes" id="UP001152484">
    <property type="component" value="Unassembled WGS sequence"/>
</dbReference>
<sequence>MGRGWFSGNLGYGAELRTRRSYRPHRGGGGGAELSQFSNSMTASCGSSRFHLTKDGGIQSHWPNKQFGTKYNPLNDPESSHSLLGIRGNHGSKEDTHPPRKEYTMMERGRHSVDVGNLQRNRKREIASTRSTSRKGKGKARAESCFQSRDDFETDYQRRDDMMMSDDQLQNLLSQNDPRFAQEQQFPTTIDEEELEDDGVEEDAGGDGTHGTPDDEQELEDEGGSTQIGKKSKYPIIENNFTKRKHKNTEKWYANCNHCNKEYSLGTSGEYGSLTRHLKSVHFVEYTKIEKGKEKQTQISRFANFQPFGNFSYDDQKHLTGMSHLIVEENLPYILPKALL</sequence>
<name>A0A9P0ZFJ5_CUSEU</name>
<comment type="caution">
    <text evidence="2">The sequence shown here is derived from an EMBL/GenBank/DDBJ whole genome shotgun (WGS) entry which is preliminary data.</text>
</comment>
<evidence type="ECO:0008006" key="4">
    <source>
        <dbReference type="Google" id="ProtNLM"/>
    </source>
</evidence>
<evidence type="ECO:0000313" key="3">
    <source>
        <dbReference type="Proteomes" id="UP001152484"/>
    </source>
</evidence>
<dbReference type="AlphaFoldDB" id="A0A9P0ZFJ5"/>